<dbReference type="Pfam" id="PF13671">
    <property type="entry name" value="AAA_33"/>
    <property type="match status" value="1"/>
</dbReference>
<evidence type="ECO:0008006" key="3">
    <source>
        <dbReference type="Google" id="ProtNLM"/>
    </source>
</evidence>
<dbReference type="Proteomes" id="UP000034595">
    <property type="component" value="Unassembled WGS sequence"/>
</dbReference>
<gene>
    <name evidence="1" type="ORF">UW78_C0014G0013</name>
</gene>
<dbReference type="EMBL" id="LCJQ01000014">
    <property type="protein sequence ID" value="KKT81208.1"/>
    <property type="molecule type" value="Genomic_DNA"/>
</dbReference>
<evidence type="ECO:0000313" key="2">
    <source>
        <dbReference type="Proteomes" id="UP000034595"/>
    </source>
</evidence>
<dbReference type="AlphaFoldDB" id="A0A0G1KC87"/>
<organism evidence="1 2">
    <name type="scientific">Candidatus Azambacteria bacterium GW2011_GWA1_44_9</name>
    <dbReference type="NCBI Taxonomy" id="1618610"/>
    <lineage>
        <taxon>Bacteria</taxon>
        <taxon>Candidatus Azamiibacteriota</taxon>
    </lineage>
</organism>
<reference evidence="1 2" key="1">
    <citation type="journal article" date="2015" name="Nature">
        <title>rRNA introns, odd ribosomes, and small enigmatic genomes across a large radiation of phyla.</title>
        <authorList>
            <person name="Brown C.T."/>
            <person name="Hug L.A."/>
            <person name="Thomas B.C."/>
            <person name="Sharon I."/>
            <person name="Castelle C.J."/>
            <person name="Singh A."/>
            <person name="Wilkins M.J."/>
            <person name="Williams K.H."/>
            <person name="Banfield J.F."/>
        </authorList>
    </citation>
    <scope>NUCLEOTIDE SEQUENCE [LARGE SCALE GENOMIC DNA]</scope>
</reference>
<evidence type="ECO:0000313" key="1">
    <source>
        <dbReference type="EMBL" id="KKT81208.1"/>
    </source>
</evidence>
<protein>
    <recommendedName>
        <fullName evidence="3">UDP-N-acetylglucosamine kinase</fullName>
    </recommendedName>
</protein>
<sequence length="195" mass="22419">MEDIISVLAEQYHKQISIPLDKPKHQFILCPVGLVGAGKTTVVKPLSEQLSLIRISGDDIRKLLKNAGHNYDKVQDISTIVTTKYLDQGYSICNDNDCVTEKTQKIMVDHAKKYGLKIVWIHINPPEEFILNKLSNLKPNWLGTAEQMIENYYQRKPLHENLNFPFVYTFDTSKADLSRQIDEATKIIKRFTDNN</sequence>
<comment type="caution">
    <text evidence="1">The sequence shown here is derived from an EMBL/GenBank/DDBJ whole genome shotgun (WGS) entry which is preliminary data.</text>
</comment>
<proteinExistence type="predicted"/>
<name>A0A0G1KC87_9BACT</name>
<dbReference type="Gene3D" id="3.40.50.300">
    <property type="entry name" value="P-loop containing nucleotide triphosphate hydrolases"/>
    <property type="match status" value="1"/>
</dbReference>
<dbReference type="InterPro" id="IPR027417">
    <property type="entry name" value="P-loop_NTPase"/>
</dbReference>
<dbReference type="SUPFAM" id="SSF52540">
    <property type="entry name" value="P-loop containing nucleoside triphosphate hydrolases"/>
    <property type="match status" value="1"/>
</dbReference>
<accession>A0A0G1KC87</accession>